<evidence type="ECO:0000259" key="6">
    <source>
        <dbReference type="Pfam" id="PF04932"/>
    </source>
</evidence>
<evidence type="ECO:0000256" key="5">
    <source>
        <dbReference type="SAM" id="Phobius"/>
    </source>
</evidence>
<feature type="transmembrane region" description="Helical" evidence="5">
    <location>
        <begin position="139"/>
        <end position="158"/>
    </location>
</feature>
<feature type="transmembrane region" description="Helical" evidence="5">
    <location>
        <begin position="398"/>
        <end position="417"/>
    </location>
</feature>
<dbReference type="InterPro" id="IPR007016">
    <property type="entry name" value="O-antigen_ligase-rel_domated"/>
</dbReference>
<evidence type="ECO:0000256" key="4">
    <source>
        <dbReference type="ARBA" id="ARBA00023136"/>
    </source>
</evidence>
<accession>A0A3G9JV32</accession>
<reference evidence="7 8" key="1">
    <citation type="submission" date="2018-11" db="EMBL/GenBank/DDBJ databases">
        <title>Novel Erysipelotrichaceae bacterium isolated from small intestine of a swine.</title>
        <authorList>
            <person name="Kim J.S."/>
            <person name="Choe H."/>
            <person name="Lee Y.R."/>
            <person name="Kim K.M."/>
            <person name="Park D.S."/>
        </authorList>
    </citation>
    <scope>NUCLEOTIDE SEQUENCE [LARGE SCALE GENOMIC DNA]</scope>
    <source>
        <strain evidence="7 8">SG0102</strain>
    </source>
</reference>
<feature type="transmembrane region" description="Helical" evidence="5">
    <location>
        <begin position="165"/>
        <end position="185"/>
    </location>
</feature>
<feature type="transmembrane region" description="Helical" evidence="5">
    <location>
        <begin position="227"/>
        <end position="243"/>
    </location>
</feature>
<dbReference type="RefSeq" id="WP_125119581.1">
    <property type="nucleotide sequence ID" value="NZ_AP019309.1"/>
</dbReference>
<evidence type="ECO:0000256" key="1">
    <source>
        <dbReference type="ARBA" id="ARBA00004141"/>
    </source>
</evidence>
<dbReference type="KEGG" id="ebm:SG0102_16880"/>
<dbReference type="AlphaFoldDB" id="A0A3G9JV32"/>
<keyword evidence="4 5" id="KW-0472">Membrane</keyword>
<feature type="transmembrane region" description="Helical" evidence="5">
    <location>
        <begin position="249"/>
        <end position="267"/>
    </location>
</feature>
<keyword evidence="8" id="KW-1185">Reference proteome</keyword>
<evidence type="ECO:0000256" key="3">
    <source>
        <dbReference type="ARBA" id="ARBA00022989"/>
    </source>
</evidence>
<comment type="subcellular location">
    <subcellularLocation>
        <location evidence="1">Membrane</location>
        <topology evidence="1">Multi-pass membrane protein</topology>
    </subcellularLocation>
</comment>
<dbReference type="Proteomes" id="UP000268059">
    <property type="component" value="Chromosome"/>
</dbReference>
<sequence>MNDFIQLIKSKDISQINQNLTYPLIGKIACIPIATFFISVIIELIKALTTTMSFDLEMYNPYAYTIRYLNVIDTVFGILAIFLYLLRLYFDHKLTKKHIINHPSILLFIILSIWIIITTAINGFTPYALHGTYYRNESLFSFLRYYLIYFMCGAIVTVKQKDSLLHLLMYTSMILVLFDLLNYINLFNDQFMTLWSSVFYNTNHYGYYLTIVCLVSMSYFLTNEYNLKYLVIFCFNFIVLVFNNTFGSYLGVLIGLIFALAISFKINLINKRKIITIAVIIILSTVFVKAVNPSSGGNFIALFADLNNVTEENSEAQMAGSGRWKLWTYSVNQLNKKPLTYLTGYGIEGITDSMKKETGETRPHNEFLQQIVFFGLPALIIYVVAIFLMYLRGYHNATLLSISTIVALIASFGYLFQSSFGNTMYYTSPFFFCILGMAYHHK</sequence>
<feature type="transmembrane region" description="Helical" evidence="5">
    <location>
        <begin position="274"/>
        <end position="291"/>
    </location>
</feature>
<dbReference type="InterPro" id="IPR051533">
    <property type="entry name" value="WaaL-like"/>
</dbReference>
<evidence type="ECO:0000256" key="2">
    <source>
        <dbReference type="ARBA" id="ARBA00022692"/>
    </source>
</evidence>
<dbReference type="InParanoid" id="A0A3G9JV32"/>
<feature type="transmembrane region" description="Helical" evidence="5">
    <location>
        <begin position="105"/>
        <end position="127"/>
    </location>
</feature>
<dbReference type="OrthoDB" id="1762823at2"/>
<dbReference type="Pfam" id="PF04932">
    <property type="entry name" value="Wzy_C"/>
    <property type="match status" value="1"/>
</dbReference>
<dbReference type="EMBL" id="AP019309">
    <property type="protein sequence ID" value="BBH26754.1"/>
    <property type="molecule type" value="Genomic_DNA"/>
</dbReference>
<dbReference type="GO" id="GO:0016020">
    <property type="term" value="C:membrane"/>
    <property type="evidence" value="ECO:0007669"/>
    <property type="project" value="UniProtKB-SubCell"/>
</dbReference>
<evidence type="ECO:0000313" key="8">
    <source>
        <dbReference type="Proteomes" id="UP000268059"/>
    </source>
</evidence>
<feature type="transmembrane region" description="Helical" evidence="5">
    <location>
        <begin position="20"/>
        <end position="42"/>
    </location>
</feature>
<proteinExistence type="predicted"/>
<feature type="transmembrane region" description="Helical" evidence="5">
    <location>
        <begin position="62"/>
        <end position="85"/>
    </location>
</feature>
<feature type="transmembrane region" description="Helical" evidence="5">
    <location>
        <begin position="205"/>
        <end position="222"/>
    </location>
</feature>
<dbReference type="PANTHER" id="PTHR37422:SF13">
    <property type="entry name" value="LIPOPOLYSACCHARIDE BIOSYNTHESIS PROTEIN PA4999-RELATED"/>
    <property type="match status" value="1"/>
</dbReference>
<organism evidence="7 8">
    <name type="scientific">Intestinibaculum porci</name>
    <dbReference type="NCBI Taxonomy" id="2487118"/>
    <lineage>
        <taxon>Bacteria</taxon>
        <taxon>Bacillati</taxon>
        <taxon>Bacillota</taxon>
        <taxon>Erysipelotrichia</taxon>
        <taxon>Erysipelotrichales</taxon>
        <taxon>Erysipelotrichaceae</taxon>
        <taxon>Intestinibaculum</taxon>
    </lineage>
</organism>
<name>A0A3G9JV32_9FIRM</name>
<gene>
    <name evidence="7" type="ORF">SG0102_16880</name>
</gene>
<feature type="transmembrane region" description="Helical" evidence="5">
    <location>
        <begin position="371"/>
        <end position="391"/>
    </location>
</feature>
<dbReference type="PANTHER" id="PTHR37422">
    <property type="entry name" value="TEICHURONIC ACID BIOSYNTHESIS PROTEIN TUAE"/>
    <property type="match status" value="1"/>
</dbReference>
<evidence type="ECO:0000313" key="7">
    <source>
        <dbReference type="EMBL" id="BBH26754.1"/>
    </source>
</evidence>
<protein>
    <recommendedName>
        <fullName evidence="6">O-antigen ligase-related domain-containing protein</fullName>
    </recommendedName>
</protein>
<keyword evidence="3 5" id="KW-1133">Transmembrane helix</keyword>
<feature type="domain" description="O-antigen ligase-related" evidence="6">
    <location>
        <begin position="234"/>
        <end position="383"/>
    </location>
</feature>
<keyword evidence="2 5" id="KW-0812">Transmembrane</keyword>